<name>A0AAW2G2P8_9HYME</name>
<keyword evidence="2" id="KW-1185">Reference proteome</keyword>
<dbReference type="EMBL" id="JADYXP020000006">
    <property type="protein sequence ID" value="KAL0121451.1"/>
    <property type="molecule type" value="Genomic_DNA"/>
</dbReference>
<gene>
    <name evidence="1" type="ORF">PUN28_006752</name>
</gene>
<evidence type="ECO:0000313" key="1">
    <source>
        <dbReference type="EMBL" id="KAL0121451.1"/>
    </source>
</evidence>
<dbReference type="Proteomes" id="UP001430953">
    <property type="component" value="Unassembled WGS sequence"/>
</dbReference>
<protein>
    <submittedName>
        <fullName evidence="1">Uncharacterized protein</fullName>
    </submittedName>
</protein>
<comment type="caution">
    <text evidence="1">The sequence shown here is derived from an EMBL/GenBank/DDBJ whole genome shotgun (WGS) entry which is preliminary data.</text>
</comment>
<sequence>MKYFVFLSINNRRSQVGQNIASSIRVIKIEIFSREAMKKDTRRATVSGSSSTQVLTTYMRVACTDTHVMWARLPEIP</sequence>
<accession>A0AAW2G2P8</accession>
<dbReference type="AlphaFoldDB" id="A0AAW2G2P8"/>
<organism evidence="1 2">
    <name type="scientific">Cardiocondyla obscurior</name>
    <dbReference type="NCBI Taxonomy" id="286306"/>
    <lineage>
        <taxon>Eukaryota</taxon>
        <taxon>Metazoa</taxon>
        <taxon>Ecdysozoa</taxon>
        <taxon>Arthropoda</taxon>
        <taxon>Hexapoda</taxon>
        <taxon>Insecta</taxon>
        <taxon>Pterygota</taxon>
        <taxon>Neoptera</taxon>
        <taxon>Endopterygota</taxon>
        <taxon>Hymenoptera</taxon>
        <taxon>Apocrita</taxon>
        <taxon>Aculeata</taxon>
        <taxon>Formicoidea</taxon>
        <taxon>Formicidae</taxon>
        <taxon>Myrmicinae</taxon>
        <taxon>Cardiocondyla</taxon>
    </lineage>
</organism>
<reference evidence="1 2" key="1">
    <citation type="submission" date="2023-03" db="EMBL/GenBank/DDBJ databases">
        <title>High recombination rates correlate with genetic variation in Cardiocondyla obscurior ants.</title>
        <authorList>
            <person name="Errbii M."/>
        </authorList>
    </citation>
    <scope>NUCLEOTIDE SEQUENCE [LARGE SCALE GENOMIC DNA]</scope>
    <source>
        <strain evidence="1">Alpha-2009</strain>
        <tissue evidence="1">Whole body</tissue>
    </source>
</reference>
<evidence type="ECO:0000313" key="2">
    <source>
        <dbReference type="Proteomes" id="UP001430953"/>
    </source>
</evidence>
<proteinExistence type="predicted"/>